<reference evidence="1 2" key="2">
    <citation type="submission" date="2019-09" db="EMBL/GenBank/DDBJ databases">
        <authorList>
            <person name="Jin C."/>
        </authorList>
    </citation>
    <scope>NUCLEOTIDE SEQUENCE [LARGE SCALE GENOMIC DNA]</scope>
    <source>
        <strain evidence="1 2">BN140002</strain>
    </source>
</reference>
<dbReference type="RefSeq" id="WP_149820663.1">
    <property type="nucleotide sequence ID" value="NZ_VUOA01000035.1"/>
</dbReference>
<keyword evidence="2" id="KW-1185">Reference proteome</keyword>
<dbReference type="Proteomes" id="UP000323142">
    <property type="component" value="Unassembled WGS sequence"/>
</dbReference>
<gene>
    <name evidence="1" type="ORF">F0L46_19500</name>
</gene>
<dbReference type="EMBL" id="VUOA01000035">
    <property type="protein sequence ID" value="KAA2235417.1"/>
    <property type="molecule type" value="Genomic_DNA"/>
</dbReference>
<proteinExistence type="predicted"/>
<dbReference type="AlphaFoldDB" id="A0A5B2VB35"/>
<sequence>MTPAWSEPTLQPLTGERLHLQHGPIDVVLRAWGAGAAVRVSYEAAWERFRAILPELAGELHELRRPVAERPRVDGAVARRMVAACRPYREFVTPMAAVAGAVADEILAAMTDAAPLDRAFVNDGGDIAVHLTEGETFTIALAADFARGPVPAVNGQLTLRFDDRIGGIATSGTQGRSFSLGIADSVTVLARDAAAADAAATLIANAVDLPGHPAIRREPACDLDPDSDLGDRPVTTAVGALDAAEIEAALQAGLARAAAYRAAGLIRDAALTLRGRTLVLGHLARLQETLP</sequence>
<dbReference type="InterPro" id="IPR003374">
    <property type="entry name" value="ApbE-like_sf"/>
</dbReference>
<dbReference type="PIRSF" id="PIRSF006421">
    <property type="entry name" value="UCP006421"/>
    <property type="match status" value="1"/>
</dbReference>
<accession>A0A5B2VB35</accession>
<evidence type="ECO:0000313" key="1">
    <source>
        <dbReference type="EMBL" id="KAA2235417.1"/>
    </source>
</evidence>
<dbReference type="Gene3D" id="3.10.520.10">
    <property type="entry name" value="ApbE-like domains"/>
    <property type="match status" value="1"/>
</dbReference>
<dbReference type="NCBIfam" id="NF003322">
    <property type="entry name" value="PRK04334.1-2"/>
    <property type="match status" value="1"/>
</dbReference>
<reference evidence="1 2" key="1">
    <citation type="submission" date="2019-09" db="EMBL/GenBank/DDBJ databases">
        <title>Salinarimonas rosea gen. nov., sp. nov., a new member of the a-2 subgroup of the Proteobacteria.</title>
        <authorList>
            <person name="Liu J."/>
        </authorList>
    </citation>
    <scope>NUCLEOTIDE SEQUENCE [LARGE SCALE GENOMIC DNA]</scope>
    <source>
        <strain evidence="1 2">BN140002</strain>
    </source>
</reference>
<dbReference type="SUPFAM" id="SSF143631">
    <property type="entry name" value="ApbE-like"/>
    <property type="match status" value="1"/>
</dbReference>
<protein>
    <submittedName>
        <fullName evidence="1">UPF0280 family protein</fullName>
    </submittedName>
</protein>
<evidence type="ECO:0000313" key="2">
    <source>
        <dbReference type="Proteomes" id="UP000323142"/>
    </source>
</evidence>
<name>A0A5B2VB35_9HYPH</name>
<organism evidence="1 2">
    <name type="scientific">Salinarimonas soli</name>
    <dbReference type="NCBI Taxonomy" id="1638099"/>
    <lineage>
        <taxon>Bacteria</taxon>
        <taxon>Pseudomonadati</taxon>
        <taxon>Pseudomonadota</taxon>
        <taxon>Alphaproteobacteria</taxon>
        <taxon>Hyphomicrobiales</taxon>
        <taxon>Salinarimonadaceae</taxon>
        <taxon>Salinarimonas</taxon>
    </lineage>
</organism>
<dbReference type="InterPro" id="IPR007183">
    <property type="entry name" value="UPF0280"/>
</dbReference>
<comment type="caution">
    <text evidence="1">The sequence shown here is derived from an EMBL/GenBank/DDBJ whole genome shotgun (WGS) entry which is preliminary data.</text>
</comment>
<dbReference type="OrthoDB" id="9814719at2"/>